<evidence type="ECO:0000256" key="1">
    <source>
        <dbReference type="ARBA" id="ARBA00003421"/>
    </source>
</evidence>
<comment type="function">
    <text evidence="1">Forms the portal vertex of the capsid. This portal plays critical roles in head assembly, genome packaging, neck/tail attachment, and genome ejection. The portal protein multimerizes as a single ring-shaped homododecamer arranged around a central channel.</text>
</comment>
<evidence type="ECO:0000256" key="9">
    <source>
        <dbReference type="ARBA" id="ARBA00023219"/>
    </source>
</evidence>
<dbReference type="InterPro" id="IPR020991">
    <property type="entry name" value="Connector_podovirus"/>
</dbReference>
<keyword evidence="12" id="KW-1185">Reference proteome</keyword>
<dbReference type="RefSeq" id="YP_009225269.1">
    <property type="nucleotide sequence ID" value="NC_029092.1"/>
</dbReference>
<keyword evidence="5" id="KW-1188">Viral release from host cell</keyword>
<dbReference type="Proteomes" id="UP000204057">
    <property type="component" value="Segment"/>
</dbReference>
<name>A0A0M4R1W1_9CAUD</name>
<accession>A0A0M4R1W1</accession>
<evidence type="ECO:0000256" key="3">
    <source>
        <dbReference type="ARBA" id="ARBA00022470"/>
    </source>
</evidence>
<keyword evidence="4" id="KW-1162">Viral penetration into host cytoplasm</keyword>
<evidence type="ECO:0000256" key="2">
    <source>
        <dbReference type="ARBA" id="ARBA00004328"/>
    </source>
</evidence>
<evidence type="ECO:0000313" key="11">
    <source>
        <dbReference type="EMBL" id="ALF01671.1"/>
    </source>
</evidence>
<comment type="subcellular location">
    <subcellularLocation>
        <location evidence="2">Virion</location>
    </subcellularLocation>
</comment>
<evidence type="ECO:0000256" key="5">
    <source>
        <dbReference type="ARBA" id="ARBA00022612"/>
    </source>
</evidence>
<evidence type="ECO:0000256" key="8">
    <source>
        <dbReference type="ARBA" id="ARBA00023009"/>
    </source>
</evidence>
<keyword evidence="6" id="KW-0946">Virion</keyword>
<evidence type="ECO:0000256" key="7">
    <source>
        <dbReference type="ARBA" id="ARBA00022950"/>
    </source>
</evidence>
<dbReference type="EMBL" id="KT381879">
    <property type="protein sequence ID" value="ALF01671.1"/>
    <property type="molecule type" value="Genomic_DNA"/>
</dbReference>
<reference evidence="11 12" key="1">
    <citation type="journal article" date="2015" name="Genome Announc.">
        <title>Complete Genome Sequence of Caulobacter crescentus Podophage Percy.</title>
        <authorList>
            <person name="Lerma R.A."/>
            <person name="Tidwell T.J."/>
            <person name="Cahill J.L."/>
            <person name="Rasche E.S."/>
            <person name="Kuty Everett G.F."/>
        </authorList>
    </citation>
    <scope>NUCLEOTIDE SEQUENCE [LARGE SCALE GENOMIC DNA]</scope>
</reference>
<dbReference type="GeneID" id="26796264"/>
<evidence type="ECO:0000256" key="10">
    <source>
        <dbReference type="ARBA" id="ARBA00023296"/>
    </source>
</evidence>
<organism evidence="11 12">
    <name type="scientific">Caulobacter phage Percy</name>
    <dbReference type="NCBI Taxonomy" id="1701809"/>
    <lineage>
        <taxon>Viruses</taxon>
        <taxon>Duplodnaviria</taxon>
        <taxon>Heunggongvirae</taxon>
        <taxon>Uroviricota</taxon>
        <taxon>Caudoviricetes</taxon>
        <taxon>Autographivirales</taxon>
        <taxon>Autonotataviridae</taxon>
        <taxon>Percyvirus</taxon>
        <taxon>Percyvirus percy</taxon>
    </lineage>
</organism>
<keyword evidence="8" id="KW-1171">Viral genome ejection through host cell envelope</keyword>
<evidence type="ECO:0000256" key="4">
    <source>
        <dbReference type="ARBA" id="ARBA00022595"/>
    </source>
</evidence>
<gene>
    <name evidence="11" type="ORF">CPT_Percy37</name>
</gene>
<protein>
    <submittedName>
        <fullName evidence="11">Head-to-tail joining protein</fullName>
    </submittedName>
</protein>
<dbReference type="GO" id="GO:0044423">
    <property type="term" value="C:virion component"/>
    <property type="evidence" value="ECO:0007669"/>
    <property type="project" value="UniProtKB-KW"/>
</dbReference>
<dbReference type="Pfam" id="PF12236">
    <property type="entry name" value="Head-tail_con"/>
    <property type="match status" value="1"/>
</dbReference>
<keyword evidence="7" id="KW-0118">Viral capsid assembly</keyword>
<keyword evidence="9" id="KW-0231">Viral genome packaging</keyword>
<keyword evidence="10" id="KW-1160">Virus entry into host cell</keyword>
<sequence>MAIATTAHGRWSQLDGKRSSLIKRTEKYAGFTIAKLCTPDGYDQNTDELQHDFQAVGAQAVNHLANKIMLALFAPSRPFFRLDPSVKLRATLKEAGVDETKLQEMLALGEKEAISELDRLSLRPKLYEAIKHLIVTGNVLMILEEETRVVGLKNYCVRRSQTGRVLEVLHRDKLTFDELVEDIQITMMYADKTYESKPDKEVCLYRWIRRLPNGNFHVEQWVDKHQLPPEFSATYTPDQLPYRVLTWDLSDDAHYGTGLVEDYQGDFAGLSTLSKSQVIAAVLCSEFRWLVNPAGQTKPEDLMASENGSALPGSKDDVVLIQSGKAGDMQIVQAIGQEYVQRIGRGFLLGSAVTRDAERVTAEEIRMQATELETSLGGAYSRLAVDFQVPLSYYLLDRINFKINGTEVRPSIVTGLDALSRNGDLENLKLWLADMAGLAALPPGLQGSLKMTEISRTLASARRIEVDKYMKSPEEIKQEQQQMLMMQAQAQAAAKGIDTAGNIAEANATQGQ</sequence>
<dbReference type="GO" id="GO:0099002">
    <property type="term" value="P:symbiont genome ejection through host cell envelope, short tail mechanism"/>
    <property type="evidence" value="ECO:0007669"/>
    <property type="project" value="UniProtKB-KW"/>
</dbReference>
<dbReference type="KEGG" id="vg:26796264"/>
<keyword evidence="3" id="KW-1244">Viral short tail ejection system</keyword>
<evidence type="ECO:0000256" key="6">
    <source>
        <dbReference type="ARBA" id="ARBA00022844"/>
    </source>
</evidence>
<proteinExistence type="predicted"/>
<dbReference type="OrthoDB" id="5112at10239"/>
<evidence type="ECO:0000313" key="12">
    <source>
        <dbReference type="Proteomes" id="UP000204057"/>
    </source>
</evidence>